<feature type="transmembrane region" description="Helical" evidence="1">
    <location>
        <begin position="188"/>
        <end position="208"/>
    </location>
</feature>
<keyword evidence="3" id="KW-1185">Reference proteome</keyword>
<dbReference type="EMBL" id="JACHKT010000006">
    <property type="protein sequence ID" value="MBB6002514.1"/>
    <property type="molecule type" value="Genomic_DNA"/>
</dbReference>
<keyword evidence="1" id="KW-1133">Transmembrane helix</keyword>
<feature type="transmembrane region" description="Helical" evidence="1">
    <location>
        <begin position="76"/>
        <end position="93"/>
    </location>
</feature>
<dbReference type="Proteomes" id="UP000524404">
    <property type="component" value="Unassembled WGS sequence"/>
</dbReference>
<name>A0A841EJY4_9BACT</name>
<feature type="transmembrane region" description="Helical" evidence="1">
    <location>
        <begin position="121"/>
        <end position="141"/>
    </location>
</feature>
<comment type="caution">
    <text evidence="2">The sequence shown here is derived from an EMBL/GenBank/DDBJ whole genome shotgun (WGS) entry which is preliminary data.</text>
</comment>
<dbReference type="AlphaFoldDB" id="A0A841EJY4"/>
<reference evidence="2 3" key="1">
    <citation type="submission" date="2020-08" db="EMBL/GenBank/DDBJ databases">
        <title>Functional genomics of gut bacteria from endangered species of beetles.</title>
        <authorList>
            <person name="Carlos-Shanley C."/>
        </authorList>
    </citation>
    <scope>NUCLEOTIDE SEQUENCE [LARGE SCALE GENOMIC DNA]</scope>
    <source>
        <strain evidence="2 3">S00070</strain>
    </source>
</reference>
<gene>
    <name evidence="2" type="ORF">HNP25_001166</name>
</gene>
<evidence type="ECO:0008006" key="4">
    <source>
        <dbReference type="Google" id="ProtNLM"/>
    </source>
</evidence>
<evidence type="ECO:0000256" key="1">
    <source>
        <dbReference type="SAM" id="Phobius"/>
    </source>
</evidence>
<organism evidence="2 3">
    <name type="scientific">Arcicella rosea</name>
    <dbReference type="NCBI Taxonomy" id="502909"/>
    <lineage>
        <taxon>Bacteria</taxon>
        <taxon>Pseudomonadati</taxon>
        <taxon>Bacteroidota</taxon>
        <taxon>Cytophagia</taxon>
        <taxon>Cytophagales</taxon>
        <taxon>Flectobacillaceae</taxon>
        <taxon>Arcicella</taxon>
    </lineage>
</organism>
<feature type="transmembrane region" description="Helical" evidence="1">
    <location>
        <begin position="153"/>
        <end position="176"/>
    </location>
</feature>
<protein>
    <recommendedName>
        <fullName evidence="4">DUF3667 domain-containing protein</fullName>
    </recommendedName>
</protein>
<dbReference type="InterPro" id="IPR022134">
    <property type="entry name" value="DUF3667"/>
</dbReference>
<feature type="transmembrane region" description="Helical" evidence="1">
    <location>
        <begin position="215"/>
        <end position="238"/>
    </location>
</feature>
<proteinExistence type="predicted"/>
<evidence type="ECO:0000313" key="3">
    <source>
        <dbReference type="Proteomes" id="UP000524404"/>
    </source>
</evidence>
<accession>A0A841EJY4</accession>
<evidence type="ECO:0000313" key="2">
    <source>
        <dbReference type="EMBL" id="MBB6002514.1"/>
    </source>
</evidence>
<sequence length="247" mass="29090">MITKCLNCNSDVQNNFCSVCGQKASTHRYSLQHFFVHDLVHGVFHFDKGFFYTLKELFIRPGHSIREYIEGKRINHFNYFSFALIILVLSHYLKGFSSIETNELYNNVDRISGYQKVAKDYYKILAFTGIPLLSLASYFIFKRSKQNYTEHLIMNVYRMSVGSIILTIFYIITIFYNNMEVLDILFDTIGFIDIAYSAWFFYQYFSVFSYKKRGLIIRSIVTSIVVVLINNGLMRYIVNEIGKQFFK</sequence>
<keyword evidence="1" id="KW-0472">Membrane</keyword>
<dbReference type="RefSeq" id="WP_184131674.1">
    <property type="nucleotide sequence ID" value="NZ_JACHKT010000006.1"/>
</dbReference>
<dbReference type="Pfam" id="PF12412">
    <property type="entry name" value="DUF3667"/>
    <property type="match status" value="1"/>
</dbReference>
<keyword evidence="1" id="KW-0812">Transmembrane</keyword>